<dbReference type="Pfam" id="PF07331">
    <property type="entry name" value="TctB"/>
    <property type="match status" value="1"/>
</dbReference>
<keyword evidence="1" id="KW-0812">Transmembrane</keyword>
<evidence type="ECO:0000313" key="3">
    <source>
        <dbReference type="EMBL" id="ARQ00430.1"/>
    </source>
</evidence>
<reference evidence="3 4" key="1">
    <citation type="submission" date="2017-05" db="EMBL/GenBank/DDBJ databases">
        <title>Full genome sequence of Pseudorhodoplanes sinuspersici.</title>
        <authorList>
            <person name="Dastgheib S.M.M."/>
            <person name="Shavandi M."/>
            <person name="Tirandaz H."/>
        </authorList>
    </citation>
    <scope>NUCLEOTIDE SEQUENCE [LARGE SCALE GENOMIC DNA]</scope>
    <source>
        <strain evidence="3 4">RIPI110</strain>
    </source>
</reference>
<proteinExistence type="predicted"/>
<keyword evidence="1" id="KW-0472">Membrane</keyword>
<evidence type="ECO:0000313" key="4">
    <source>
        <dbReference type="Proteomes" id="UP000194137"/>
    </source>
</evidence>
<feature type="transmembrane region" description="Helical" evidence="1">
    <location>
        <begin position="122"/>
        <end position="140"/>
    </location>
</feature>
<evidence type="ECO:0000256" key="1">
    <source>
        <dbReference type="SAM" id="Phobius"/>
    </source>
</evidence>
<dbReference type="Proteomes" id="UP000194137">
    <property type="component" value="Chromosome"/>
</dbReference>
<gene>
    <name evidence="3" type="ORF">CAK95_16080</name>
</gene>
<name>A0A1W6ZST4_9HYPH</name>
<feature type="transmembrane region" description="Helical" evidence="1">
    <location>
        <begin position="85"/>
        <end position="116"/>
    </location>
</feature>
<accession>A0A1W6ZST4</accession>
<keyword evidence="1" id="KW-1133">Transmembrane helix</keyword>
<dbReference type="STRING" id="1235591.CAK95_16080"/>
<organism evidence="3 4">
    <name type="scientific">Pseudorhodoplanes sinuspersici</name>
    <dbReference type="NCBI Taxonomy" id="1235591"/>
    <lineage>
        <taxon>Bacteria</taxon>
        <taxon>Pseudomonadati</taxon>
        <taxon>Pseudomonadota</taxon>
        <taxon>Alphaproteobacteria</taxon>
        <taxon>Hyphomicrobiales</taxon>
        <taxon>Pseudorhodoplanes</taxon>
    </lineage>
</organism>
<protein>
    <recommendedName>
        <fullName evidence="2">DUF1468 domain-containing protein</fullName>
    </recommendedName>
</protein>
<feature type="transmembrane region" description="Helical" evidence="1">
    <location>
        <begin position="12"/>
        <end position="32"/>
    </location>
</feature>
<keyword evidence="4" id="KW-1185">Reference proteome</keyword>
<feature type="domain" description="DUF1468" evidence="2">
    <location>
        <begin position="15"/>
        <end position="148"/>
    </location>
</feature>
<sequence length="155" mass="16803">MMHGGRHMNIRADQVAGGAFILLGILVFIIGWDLPFGRLSAPGAGMLPKLMAGLMIALAAGIAINGQRGEKLSEIPWSDWPHAALIILISGIATVLYTTLGFIITMTLLVFSLLVIVERRRLWAAATYAVLLTLFAYVLFGTALKAPLERGLLWF</sequence>
<dbReference type="AlphaFoldDB" id="A0A1W6ZST4"/>
<dbReference type="KEGG" id="psin:CAK95_16080"/>
<evidence type="ECO:0000259" key="2">
    <source>
        <dbReference type="Pfam" id="PF07331"/>
    </source>
</evidence>
<feature type="transmembrane region" description="Helical" evidence="1">
    <location>
        <begin position="44"/>
        <end position="64"/>
    </location>
</feature>
<dbReference type="EMBL" id="CP021112">
    <property type="protein sequence ID" value="ARQ00430.1"/>
    <property type="molecule type" value="Genomic_DNA"/>
</dbReference>
<dbReference type="InterPro" id="IPR009936">
    <property type="entry name" value="DUF1468"/>
</dbReference>